<dbReference type="InterPro" id="IPR027417">
    <property type="entry name" value="P-loop_NTPase"/>
</dbReference>
<dbReference type="Gene3D" id="3.40.50.300">
    <property type="entry name" value="P-loop containing nucleotide triphosphate hydrolases"/>
    <property type="match status" value="2"/>
</dbReference>
<dbReference type="AlphaFoldDB" id="E6QWQ0"/>
<gene>
    <name evidence="3" type="ORF">CARN7_2511</name>
</gene>
<dbReference type="PANTHER" id="PTHR30121">
    <property type="entry name" value="UNCHARACTERIZED PROTEIN YJGR-RELATED"/>
    <property type="match status" value="1"/>
</dbReference>
<dbReference type="PANTHER" id="PTHR30121:SF6">
    <property type="entry name" value="SLR6007 PROTEIN"/>
    <property type="match status" value="1"/>
</dbReference>
<sequence length="914" mass="102703">MSSNFRNWVQDSFLGSVRERELRETAALFARVTTARDASPLGNDDQIGHFLIDCIADICERRGVMPSDPLADALWSAIRGLLDLEGFIVFLPEESSLAHLTLAEGAELRTSLNRHLRFLTDQKRLLSLWREHIVSLFATLLEYFPASAFTDIDENGVARNDSVVLPEARAYDLCDNVPEALERTILSFWDDDLIRANLCEALRERLDHNGWVLSGAPKKNASASHKLVLPTENKNTSPDFLVDAYLAGTPLWEFFQSPLPFAIPFHTRFEHTHIVGGSGHGKTQLIQFLINHDLVRAQEDGRSVVVIDSQGDLIRTISQLAYFSPSADKSLADRFVLVDPNDIEHPVCLNMFDFNRDRLSGYAPVDREKILNATIELYEYFFGALLGAELTQRQGLIFKYLARLMMEIPDATIHTLRELMEDSERFRPFMQTLTGTARSFFETRFFDRQFNETKKQILTRLWGVLSNASLERMFSHPRNSIDLFELLNDGKIILINTAKELLGHEGSAIFGRFFVALIAQAAVQRAAIPAFERVPGFVYIDEAQDYFDESISHLLNQARKYRIGLILAHQNLDQLGAGLRSSVLASTSIKFAGGVSAKDANVLDSEFRCSAEFLLAQEKERTHTTFACHVKNYTSKALSVTVPLGFVESLPTLDASEQETLLEANRERYSAPPVLPPFPSATPRSTTRLETEQHVAPIPEPEAPATPQLERSDIKPEHMIAPVARQSTEAKARTKKIPREVADSGRGGQQHKYLQHLIKQLAEERGFRASIEESILDGAGRVDVALVRGEQRIAFEISVTTNRDHELGNVEKCLAAGYAEIVLVGSNEWHVKSLGTFIEETLEEEDQGKVRYLVPEGLIQYLDSLEAHPQPMEETVRGYKVRTVQQVVDPKEADTRRQAIAEVIARSLRKSKDA</sequence>
<evidence type="ECO:0000256" key="1">
    <source>
        <dbReference type="SAM" id="MobiDB-lite"/>
    </source>
</evidence>
<accession>E6QWQ0</accession>
<name>E6QWQ0_9ZZZZ</name>
<organism evidence="3">
    <name type="scientific">mine drainage metagenome</name>
    <dbReference type="NCBI Taxonomy" id="410659"/>
    <lineage>
        <taxon>unclassified sequences</taxon>
        <taxon>metagenomes</taxon>
        <taxon>ecological metagenomes</taxon>
    </lineage>
</organism>
<protein>
    <recommendedName>
        <fullName evidence="2">Type IV secretion system coupling protein TraD DNA-binding domain-containing protein</fullName>
    </recommendedName>
</protein>
<dbReference type="InterPro" id="IPR051162">
    <property type="entry name" value="T4SS_component"/>
</dbReference>
<dbReference type="InterPro" id="IPR019476">
    <property type="entry name" value="T4SS_TraD_DNA-bd"/>
</dbReference>
<dbReference type="EMBL" id="CABR01000156">
    <property type="protein sequence ID" value="CBI11674.1"/>
    <property type="molecule type" value="Genomic_DNA"/>
</dbReference>
<reference evidence="3" key="1">
    <citation type="submission" date="2009-10" db="EMBL/GenBank/DDBJ databases">
        <title>Diversity of trophic interactions inside an arsenic-rich microbial ecosystem.</title>
        <authorList>
            <person name="Bertin P.N."/>
            <person name="Heinrich-Salmeron A."/>
            <person name="Pelletier E."/>
            <person name="Goulhen-Chollet F."/>
            <person name="Arsene-Ploetze F."/>
            <person name="Gallien S."/>
            <person name="Calteau A."/>
            <person name="Vallenet D."/>
            <person name="Casiot C."/>
            <person name="Chane-Woon-Ming B."/>
            <person name="Giloteaux L."/>
            <person name="Barakat M."/>
            <person name="Bonnefoy V."/>
            <person name="Bruneel O."/>
            <person name="Chandler M."/>
            <person name="Cleiss J."/>
            <person name="Duran R."/>
            <person name="Elbaz-Poulichet F."/>
            <person name="Fonknechten N."/>
            <person name="Lauga B."/>
            <person name="Mornico D."/>
            <person name="Ortet P."/>
            <person name="Schaeffer C."/>
            <person name="Siguier P."/>
            <person name="Alexander Thil Smith A."/>
            <person name="Van Dorsselaer A."/>
            <person name="Weissenbach J."/>
            <person name="Medigue C."/>
            <person name="Le Paslier D."/>
        </authorList>
    </citation>
    <scope>NUCLEOTIDE SEQUENCE</scope>
</reference>
<comment type="caution">
    <text evidence="3">The sequence shown here is derived from an EMBL/GenBank/DDBJ whole genome shotgun (WGS) entry which is preliminary data.</text>
</comment>
<feature type="region of interest" description="Disordered" evidence="1">
    <location>
        <begin position="667"/>
        <end position="713"/>
    </location>
</feature>
<evidence type="ECO:0000259" key="2">
    <source>
        <dbReference type="Pfam" id="PF10412"/>
    </source>
</evidence>
<proteinExistence type="predicted"/>
<evidence type="ECO:0000313" key="3">
    <source>
        <dbReference type="EMBL" id="CBI11674.1"/>
    </source>
</evidence>
<feature type="domain" description="Type IV secretion system coupling protein TraD DNA-binding" evidence="2">
    <location>
        <begin position="263"/>
        <end position="316"/>
    </location>
</feature>
<dbReference type="SUPFAM" id="SSF52540">
    <property type="entry name" value="P-loop containing nucleoside triphosphate hydrolases"/>
    <property type="match status" value="1"/>
</dbReference>
<dbReference type="Pfam" id="PF10412">
    <property type="entry name" value="TrwB_AAD_bind"/>
    <property type="match status" value="1"/>
</dbReference>